<dbReference type="EMBL" id="BDGG01000004">
    <property type="protein sequence ID" value="GAU98621.1"/>
    <property type="molecule type" value="Genomic_DNA"/>
</dbReference>
<protein>
    <submittedName>
        <fullName evidence="2">Uncharacterized protein</fullName>
    </submittedName>
</protein>
<gene>
    <name evidence="2" type="primary">RvY_09744</name>
    <name evidence="2" type="synonym">RvY_09744.3</name>
    <name evidence="2" type="ORF">RvY_09744-3</name>
</gene>
<dbReference type="AlphaFoldDB" id="A0A1D1VAF3"/>
<feature type="chain" id="PRO_5008898192" evidence="1">
    <location>
        <begin position="25"/>
        <end position="71"/>
    </location>
</feature>
<comment type="caution">
    <text evidence="2">The sequence shown here is derived from an EMBL/GenBank/DDBJ whole genome shotgun (WGS) entry which is preliminary data.</text>
</comment>
<organism evidence="2 3">
    <name type="scientific">Ramazzottius varieornatus</name>
    <name type="common">Water bear</name>
    <name type="synonym">Tardigrade</name>
    <dbReference type="NCBI Taxonomy" id="947166"/>
    <lineage>
        <taxon>Eukaryota</taxon>
        <taxon>Metazoa</taxon>
        <taxon>Ecdysozoa</taxon>
        <taxon>Tardigrada</taxon>
        <taxon>Eutardigrada</taxon>
        <taxon>Parachela</taxon>
        <taxon>Hypsibioidea</taxon>
        <taxon>Ramazzottiidae</taxon>
        <taxon>Ramazzottius</taxon>
    </lineage>
</organism>
<evidence type="ECO:0000313" key="2">
    <source>
        <dbReference type="EMBL" id="GAU98621.1"/>
    </source>
</evidence>
<accession>A0A1D1VAF3</accession>
<evidence type="ECO:0000313" key="3">
    <source>
        <dbReference type="Proteomes" id="UP000186922"/>
    </source>
</evidence>
<sequence length="71" mass="8376">MECNVGKMLVHICLLHMTSSSVYQHKVDHTEKFDEYCTLRKLLTDFTSQLEKNVWLHRDVQRRVLPLSDTG</sequence>
<keyword evidence="1" id="KW-0732">Signal</keyword>
<dbReference type="Proteomes" id="UP000186922">
    <property type="component" value="Unassembled WGS sequence"/>
</dbReference>
<evidence type="ECO:0000256" key="1">
    <source>
        <dbReference type="SAM" id="SignalP"/>
    </source>
</evidence>
<name>A0A1D1VAF3_RAMVA</name>
<keyword evidence="3" id="KW-1185">Reference proteome</keyword>
<feature type="signal peptide" evidence="1">
    <location>
        <begin position="1"/>
        <end position="24"/>
    </location>
</feature>
<proteinExistence type="predicted"/>
<reference evidence="2 3" key="1">
    <citation type="journal article" date="2016" name="Nat. Commun.">
        <title>Extremotolerant tardigrade genome and improved radiotolerance of human cultured cells by tardigrade-unique protein.</title>
        <authorList>
            <person name="Hashimoto T."/>
            <person name="Horikawa D.D."/>
            <person name="Saito Y."/>
            <person name="Kuwahara H."/>
            <person name="Kozuka-Hata H."/>
            <person name="Shin-I T."/>
            <person name="Minakuchi Y."/>
            <person name="Ohishi K."/>
            <person name="Motoyama A."/>
            <person name="Aizu T."/>
            <person name="Enomoto A."/>
            <person name="Kondo K."/>
            <person name="Tanaka S."/>
            <person name="Hara Y."/>
            <person name="Koshikawa S."/>
            <person name="Sagara H."/>
            <person name="Miura T."/>
            <person name="Yokobori S."/>
            <person name="Miyagawa K."/>
            <person name="Suzuki Y."/>
            <person name="Kubo T."/>
            <person name="Oyama M."/>
            <person name="Kohara Y."/>
            <person name="Fujiyama A."/>
            <person name="Arakawa K."/>
            <person name="Katayama T."/>
            <person name="Toyoda A."/>
            <person name="Kunieda T."/>
        </authorList>
    </citation>
    <scope>NUCLEOTIDE SEQUENCE [LARGE SCALE GENOMIC DNA]</scope>
    <source>
        <strain evidence="2 3">YOKOZUNA-1</strain>
    </source>
</reference>